<sequence length="43" mass="5032">MALFPRRIDSAYMMIGRQDNENLYLRARIIFSTGKTTRISRAP</sequence>
<dbReference type="Proteomes" id="UP000585507">
    <property type="component" value="Unassembled WGS sequence"/>
</dbReference>
<name>A0A7W8UFC1_9HYPH</name>
<dbReference type="AlphaFoldDB" id="A0A7W8UFC1"/>
<gene>
    <name evidence="1" type="ORF">GGD55_004464</name>
</gene>
<dbReference type="EMBL" id="JACHBK010000010">
    <property type="protein sequence ID" value="MBB5537744.1"/>
    <property type="molecule type" value="Genomic_DNA"/>
</dbReference>
<reference evidence="1 2" key="1">
    <citation type="submission" date="2020-08" db="EMBL/GenBank/DDBJ databases">
        <title>Genomic Encyclopedia of Type Strains, Phase IV (KMG-V): Genome sequencing to study the core and pangenomes of soil and plant-associated prokaryotes.</title>
        <authorList>
            <person name="Whitman W."/>
        </authorList>
    </citation>
    <scope>NUCLEOTIDE SEQUENCE [LARGE SCALE GENOMIC DNA]</scope>
    <source>
        <strain evidence="1 2">SEMIA 4084</strain>
    </source>
</reference>
<comment type="caution">
    <text evidence="1">The sequence shown here is derived from an EMBL/GenBank/DDBJ whole genome shotgun (WGS) entry which is preliminary data.</text>
</comment>
<keyword evidence="2" id="KW-1185">Reference proteome</keyword>
<evidence type="ECO:0000313" key="2">
    <source>
        <dbReference type="Proteomes" id="UP000585507"/>
    </source>
</evidence>
<proteinExistence type="predicted"/>
<evidence type="ECO:0000313" key="1">
    <source>
        <dbReference type="EMBL" id="MBB5537744.1"/>
    </source>
</evidence>
<organism evidence="1 2">
    <name type="scientific">Rhizobium giardinii</name>
    <dbReference type="NCBI Taxonomy" id="56731"/>
    <lineage>
        <taxon>Bacteria</taxon>
        <taxon>Pseudomonadati</taxon>
        <taxon>Pseudomonadota</taxon>
        <taxon>Alphaproteobacteria</taxon>
        <taxon>Hyphomicrobiales</taxon>
        <taxon>Rhizobiaceae</taxon>
        <taxon>Rhizobium/Agrobacterium group</taxon>
        <taxon>Rhizobium</taxon>
    </lineage>
</organism>
<accession>A0A7W8UFC1</accession>
<protein>
    <submittedName>
        <fullName evidence="1">Uncharacterized protein</fullName>
    </submittedName>
</protein>